<dbReference type="STRING" id="190192.MK1381"/>
<evidence type="ECO:0000256" key="5">
    <source>
        <dbReference type="ARBA" id="ARBA00022842"/>
    </source>
</evidence>
<protein>
    <submittedName>
        <fullName evidence="8">Glycosyltransferase involved in cell wall biogenesis</fullName>
    </submittedName>
</protein>
<dbReference type="CAZy" id="GT81">
    <property type="family name" value="Glycosyltransferase Family 81"/>
</dbReference>
<dbReference type="InParanoid" id="Q8TVK8"/>
<dbReference type="PANTHER" id="PTHR48090:SF10">
    <property type="entry name" value="GLUCOSYL-3-PHOSPHOGLYCERATE SYNTHASE"/>
    <property type="match status" value="1"/>
</dbReference>
<keyword evidence="3" id="KW-0328">Glycosyltransferase</keyword>
<dbReference type="InterPro" id="IPR050256">
    <property type="entry name" value="Glycosyltransferase_2"/>
</dbReference>
<dbReference type="KEGG" id="mka:MK1381"/>
<reference evidence="8 9" key="1">
    <citation type="journal article" date="2002" name="Proc. Natl. Acad. Sci. U.S.A.">
        <title>The complete genome of hyperthermophile Methanopyrus kandleri AV19 and monophyly of archaeal methanogens.</title>
        <authorList>
            <person name="Slesarev A.I."/>
            <person name="Mezhevaya K.V."/>
            <person name="Makarova K.S."/>
            <person name="Polushin N.N."/>
            <person name="Shcherbinina O.V."/>
            <person name="Shakhova V.V."/>
            <person name="Belova G.I."/>
            <person name="Aravind L."/>
            <person name="Natale D.A."/>
            <person name="Rogozin I.B."/>
            <person name="Tatusov R.L."/>
            <person name="Wolf Y.I."/>
            <person name="Stetter K.O."/>
            <person name="Malykh A.G."/>
            <person name="Koonin E.V."/>
            <person name="Kozyavkin S.A."/>
        </authorList>
    </citation>
    <scope>NUCLEOTIDE SEQUENCE [LARGE SCALE GENOMIC DNA]</scope>
    <source>
        <strain evidence="9">AV19 / DSM 6324 / JCM 9639 / NBRC 100938</strain>
    </source>
</reference>
<accession>Q8TVK8</accession>
<keyword evidence="9" id="KW-1185">Reference proteome</keyword>
<evidence type="ECO:0000313" key="9">
    <source>
        <dbReference type="Proteomes" id="UP000001826"/>
    </source>
</evidence>
<dbReference type="PANTHER" id="PTHR48090">
    <property type="entry name" value="UNDECAPRENYL-PHOSPHATE 4-DEOXY-4-FORMAMIDO-L-ARABINOSE TRANSFERASE-RELATED"/>
    <property type="match status" value="1"/>
</dbReference>
<evidence type="ECO:0000256" key="6">
    <source>
        <dbReference type="SAM" id="Phobius"/>
    </source>
</evidence>
<evidence type="ECO:0000313" key="8">
    <source>
        <dbReference type="EMBL" id="AAM02594.1"/>
    </source>
</evidence>
<dbReference type="AlphaFoldDB" id="Q8TVK8"/>
<gene>
    <name evidence="8" type="ordered locus">MK1381</name>
</gene>
<feature type="transmembrane region" description="Helical" evidence="6">
    <location>
        <begin position="278"/>
        <end position="300"/>
    </location>
</feature>
<dbReference type="InterPro" id="IPR029044">
    <property type="entry name" value="Nucleotide-diphossugar_trans"/>
</dbReference>
<dbReference type="OrthoDB" id="11098at2157"/>
<dbReference type="CDD" id="cd04179">
    <property type="entry name" value="DPM_DPG-synthase_like"/>
    <property type="match status" value="1"/>
</dbReference>
<dbReference type="InterPro" id="IPR001173">
    <property type="entry name" value="Glyco_trans_2-like"/>
</dbReference>
<dbReference type="GeneID" id="1477976"/>
<organism evidence="8 9">
    <name type="scientific">Methanopyrus kandleri (strain AV19 / DSM 6324 / JCM 9639 / NBRC 100938)</name>
    <dbReference type="NCBI Taxonomy" id="190192"/>
    <lineage>
        <taxon>Archaea</taxon>
        <taxon>Methanobacteriati</taxon>
        <taxon>Methanobacteriota</taxon>
        <taxon>Methanomada group</taxon>
        <taxon>Methanopyri</taxon>
        <taxon>Methanopyrales</taxon>
        <taxon>Methanopyraceae</taxon>
        <taxon>Methanopyrus</taxon>
    </lineage>
</organism>
<dbReference type="EMBL" id="AE009439">
    <property type="protein sequence ID" value="AAM02594.1"/>
    <property type="molecule type" value="Genomic_DNA"/>
</dbReference>
<feature type="transmembrane region" description="Helical" evidence="6">
    <location>
        <begin position="321"/>
        <end position="341"/>
    </location>
</feature>
<dbReference type="Pfam" id="PF00535">
    <property type="entry name" value="Glycos_transf_2"/>
    <property type="match status" value="1"/>
</dbReference>
<evidence type="ECO:0000256" key="2">
    <source>
        <dbReference type="ARBA" id="ARBA00006739"/>
    </source>
</evidence>
<evidence type="ECO:0000256" key="3">
    <source>
        <dbReference type="ARBA" id="ARBA00022676"/>
    </source>
</evidence>
<dbReference type="EnsemblBacteria" id="AAM02594">
    <property type="protein sequence ID" value="AAM02594"/>
    <property type="gene ID" value="MK1381"/>
</dbReference>
<dbReference type="GO" id="GO:0016757">
    <property type="term" value="F:glycosyltransferase activity"/>
    <property type="evidence" value="ECO:0007669"/>
    <property type="project" value="UniProtKB-KW"/>
</dbReference>
<dbReference type="HOGENOM" id="CLU_478695_0_0_2"/>
<keyword evidence="6" id="KW-0812">Transmembrane</keyword>
<evidence type="ECO:0000259" key="7">
    <source>
        <dbReference type="Pfam" id="PF00535"/>
    </source>
</evidence>
<evidence type="ECO:0000256" key="4">
    <source>
        <dbReference type="ARBA" id="ARBA00022679"/>
    </source>
</evidence>
<dbReference type="RefSeq" id="WP_011019749.1">
    <property type="nucleotide sequence ID" value="NC_003551.1"/>
</dbReference>
<keyword evidence="6" id="KW-0472">Membrane</keyword>
<feature type="domain" description="Glycosyltransferase 2-like" evidence="7">
    <location>
        <begin position="28"/>
        <end position="148"/>
    </location>
</feature>
<keyword evidence="4" id="KW-0808">Transferase</keyword>
<name>Q8TVK8_METKA</name>
<dbReference type="PaxDb" id="190192-MK1381"/>
<keyword evidence="5" id="KW-0460">Magnesium</keyword>
<dbReference type="SUPFAM" id="SSF53448">
    <property type="entry name" value="Nucleotide-diphospho-sugar transferases"/>
    <property type="match status" value="1"/>
</dbReference>
<dbReference type="Proteomes" id="UP000001826">
    <property type="component" value="Chromosome"/>
</dbReference>
<comment type="similarity">
    <text evidence="2">Belongs to the glycosyltransferase 2 family.</text>
</comment>
<evidence type="ECO:0000256" key="1">
    <source>
        <dbReference type="ARBA" id="ARBA00001946"/>
    </source>
</evidence>
<proteinExistence type="inferred from homology"/>
<dbReference type="Gene3D" id="3.90.550.10">
    <property type="entry name" value="Spore Coat Polysaccharide Biosynthesis Protein SpsA, Chain A"/>
    <property type="match status" value="1"/>
</dbReference>
<keyword evidence="6" id="KW-1133">Transmembrane helix</keyword>
<sequence>MLDGGLTLLVLTALALFRERKKRPQKVSVVIPAYNEEKTVARVVRAAKECDLVNEVIVVDDGSEDRTAEEAEAAGAIVISHSVNRGKGEAMKTGLKHASGEIVAFVDADIKNIRPEMIEKMIRPVLEGEADLVKTKFKRKAGRVTLLTAKPLLRFFFPEVAHLEQPLSGQICARRKLLERVDFEPDYGVDIGIILDAVALGARIEEVDIGEIKHEMQPLERLHRMALQVVRTILDRAHKYGRVVLRWNVGKALNRMNLGVSLLALALATLFYTELPLASVLALGILGLGIALFSLAQLVYELLRVEGKKRRILRPFLHMHASVIMSLAVVAVLVGAMFSSIQIAHDRVEVNPLPRKVVWGEREVKAEGPYVVQYGRELKMGRNVLKVLDLKPDDVLVYQRGEYRVESAGRDNLLMVPTELARQLGIKPGNATDSEIRLAFRNITVKRKVEGPDVNIRVTAVLSATPDRAEALTVYVDGKKEAWIPVATRGGSVYVYVSGYGLIKLEDRSVVYVGNREILLKLEDTDIETLLLAPAEPTPFAVIELKMPSVRAVVE</sequence>
<comment type="cofactor">
    <cofactor evidence="1">
        <name>Mg(2+)</name>
        <dbReference type="ChEBI" id="CHEBI:18420"/>
    </cofactor>
</comment>